<evidence type="ECO:0000313" key="15">
    <source>
        <dbReference type="EMBL" id="CCF56096.1"/>
    </source>
</evidence>
<dbReference type="InterPro" id="IPR003545">
    <property type="entry name" value="Telomerase_RT"/>
</dbReference>
<dbReference type="GO" id="GO:0005730">
    <property type="term" value="C:nucleolus"/>
    <property type="evidence" value="ECO:0007669"/>
    <property type="project" value="EnsemblFungi"/>
</dbReference>
<dbReference type="EC" id="2.7.7.49" evidence="2 13"/>
<dbReference type="PRINTS" id="PR01365">
    <property type="entry name" value="TELOMERASERT"/>
</dbReference>
<protein>
    <recommendedName>
        <fullName evidence="3 13">Telomerase reverse transcriptase</fullName>
        <ecNumber evidence="2 13">2.7.7.49</ecNumber>
    </recommendedName>
    <alternativeName>
        <fullName evidence="13">Telomerase catalytic subunit</fullName>
    </alternativeName>
</protein>
<evidence type="ECO:0000256" key="5">
    <source>
        <dbReference type="ARBA" id="ARBA00022679"/>
    </source>
</evidence>
<dbReference type="EMBL" id="HE650821">
    <property type="protein sequence ID" value="CCF56096.1"/>
    <property type="molecule type" value="Genomic_DNA"/>
</dbReference>
<evidence type="ECO:0000313" key="16">
    <source>
        <dbReference type="Proteomes" id="UP000005220"/>
    </source>
</evidence>
<dbReference type="GO" id="GO:0003720">
    <property type="term" value="F:telomerase activity"/>
    <property type="evidence" value="ECO:0007669"/>
    <property type="project" value="EnsemblFungi"/>
</dbReference>
<dbReference type="Gene3D" id="1.10.132.70">
    <property type="match status" value="1"/>
</dbReference>
<dbReference type="HOGENOM" id="CLU_012565_0_0_1"/>
<name>H2ANZ6_KAZAF</name>
<dbReference type="GO" id="GO:0007004">
    <property type="term" value="P:telomere maintenance via telomerase"/>
    <property type="evidence" value="ECO:0007669"/>
    <property type="project" value="EnsemblFungi"/>
</dbReference>
<gene>
    <name evidence="15" type="primary">KAFR0A06610</name>
    <name evidence="15" type="ORF">KAFR_0A06610</name>
</gene>
<dbReference type="InParanoid" id="H2ANZ6"/>
<evidence type="ECO:0000256" key="1">
    <source>
        <dbReference type="ARBA" id="ARBA00008001"/>
    </source>
</evidence>
<keyword evidence="6 13" id="KW-0548">Nucleotidyltransferase</keyword>
<dbReference type="eggNOG" id="KOG1005">
    <property type="taxonomic scope" value="Eukaryota"/>
</dbReference>
<evidence type="ECO:0000256" key="13">
    <source>
        <dbReference type="RuleBase" id="RU365061"/>
    </source>
</evidence>
<dbReference type="OrthoDB" id="289721at2759"/>
<keyword evidence="10 13" id="KW-0695">RNA-directed DNA polymerase</keyword>
<dbReference type="CDD" id="cd01648">
    <property type="entry name" value="TERT"/>
    <property type="match status" value="1"/>
</dbReference>
<keyword evidence="4 13" id="KW-0158">Chromosome</keyword>
<dbReference type="STRING" id="1071382.H2ANZ6"/>
<dbReference type="InterPro" id="IPR000477">
    <property type="entry name" value="RT_dom"/>
</dbReference>
<organism evidence="15 16">
    <name type="scientific">Kazachstania africana (strain ATCC 22294 / BCRC 22015 / CBS 2517 / CECT 1963 / NBRC 1671 / NRRL Y-8276)</name>
    <name type="common">Yeast</name>
    <name type="synonym">Kluyveromyces africanus</name>
    <dbReference type="NCBI Taxonomy" id="1071382"/>
    <lineage>
        <taxon>Eukaryota</taxon>
        <taxon>Fungi</taxon>
        <taxon>Dikarya</taxon>
        <taxon>Ascomycota</taxon>
        <taxon>Saccharomycotina</taxon>
        <taxon>Saccharomycetes</taxon>
        <taxon>Saccharomycetales</taxon>
        <taxon>Saccharomycetaceae</taxon>
        <taxon>Kazachstania</taxon>
    </lineage>
</organism>
<comment type="catalytic activity">
    <reaction evidence="12 13">
        <text>DNA(n) + a 2'-deoxyribonucleoside 5'-triphosphate = DNA(n+1) + diphosphate</text>
        <dbReference type="Rhea" id="RHEA:22508"/>
        <dbReference type="Rhea" id="RHEA-COMP:17339"/>
        <dbReference type="Rhea" id="RHEA-COMP:17340"/>
        <dbReference type="ChEBI" id="CHEBI:33019"/>
        <dbReference type="ChEBI" id="CHEBI:61560"/>
        <dbReference type="ChEBI" id="CHEBI:173112"/>
        <dbReference type="EC" id="2.7.7.49"/>
    </reaction>
</comment>
<keyword evidence="11 13" id="KW-0539">Nucleus</keyword>
<evidence type="ECO:0000256" key="9">
    <source>
        <dbReference type="ARBA" id="ARBA00022895"/>
    </source>
</evidence>
<dbReference type="RefSeq" id="XP_003955231.1">
    <property type="nucleotide sequence ID" value="XM_003955182.1"/>
</dbReference>
<keyword evidence="7 13" id="KW-0479">Metal-binding</keyword>
<keyword evidence="16" id="KW-1185">Reference proteome</keyword>
<evidence type="ECO:0000259" key="14">
    <source>
        <dbReference type="PROSITE" id="PS50878"/>
    </source>
</evidence>
<evidence type="ECO:0000256" key="11">
    <source>
        <dbReference type="ARBA" id="ARBA00023242"/>
    </source>
</evidence>
<dbReference type="PROSITE" id="PS50878">
    <property type="entry name" value="RT_POL"/>
    <property type="match status" value="1"/>
</dbReference>
<dbReference type="GeneID" id="13886428"/>
<dbReference type="FunCoup" id="H2ANZ6">
    <property type="interactions" value="344"/>
</dbReference>
<evidence type="ECO:0000256" key="8">
    <source>
        <dbReference type="ARBA" id="ARBA00022842"/>
    </source>
</evidence>
<dbReference type="PANTHER" id="PTHR12066">
    <property type="entry name" value="TELOMERASE REVERSE TRANSCRIPTASE"/>
    <property type="match status" value="1"/>
</dbReference>
<evidence type="ECO:0000256" key="2">
    <source>
        <dbReference type="ARBA" id="ARBA00012493"/>
    </source>
</evidence>
<keyword evidence="8 13" id="KW-0460">Magnesium</keyword>
<dbReference type="GO" id="GO:0000781">
    <property type="term" value="C:chromosome, telomeric region"/>
    <property type="evidence" value="ECO:0007669"/>
    <property type="project" value="UniProtKB-SubCell"/>
</dbReference>
<dbReference type="Pfam" id="PF12009">
    <property type="entry name" value="Telomerase_RBD"/>
    <property type="match status" value="1"/>
</dbReference>
<dbReference type="GO" id="GO:0000333">
    <property type="term" value="C:telomerase catalytic core complex"/>
    <property type="evidence" value="ECO:0007669"/>
    <property type="project" value="EnsemblFungi"/>
</dbReference>
<feature type="domain" description="Reverse transcriptase" evidence="14">
    <location>
        <begin position="403"/>
        <end position="723"/>
    </location>
</feature>
<comment type="subcellular location">
    <subcellularLocation>
        <location evidence="13">Nucleus</location>
    </subcellularLocation>
    <subcellularLocation>
        <location evidence="13">Chromosome</location>
        <location evidence="13">Telomere</location>
    </subcellularLocation>
</comment>
<dbReference type="GO" id="GO:0070034">
    <property type="term" value="F:telomerase RNA binding"/>
    <property type="evidence" value="ECO:0007669"/>
    <property type="project" value="TreeGrafter"/>
</dbReference>
<dbReference type="AlphaFoldDB" id="H2ANZ6"/>
<keyword evidence="9 13" id="KW-0779">Telomere</keyword>
<evidence type="ECO:0000256" key="6">
    <source>
        <dbReference type="ARBA" id="ARBA00022695"/>
    </source>
</evidence>
<reference evidence="15 16" key="1">
    <citation type="journal article" date="2011" name="Proc. Natl. Acad. Sci. U.S.A.">
        <title>Evolutionary erosion of yeast sex chromosomes by mating-type switching accidents.</title>
        <authorList>
            <person name="Gordon J.L."/>
            <person name="Armisen D."/>
            <person name="Proux-Wera E."/>
            <person name="Oheigeartaigh S.S."/>
            <person name="Byrne K.P."/>
            <person name="Wolfe K.H."/>
        </authorList>
    </citation>
    <scope>NUCLEOTIDE SEQUENCE [LARGE SCALE GENOMIC DNA]</scope>
    <source>
        <strain evidence="16">ATCC 22294 / BCRC 22015 / CBS 2517 / CECT 1963 / NBRC 1671 / NRRL Y-8276</strain>
    </source>
</reference>
<dbReference type="SMART" id="SM00975">
    <property type="entry name" value="Telomerase_RBD"/>
    <property type="match status" value="1"/>
</dbReference>
<dbReference type="PANTHER" id="PTHR12066:SF0">
    <property type="entry name" value="TELOMERASE REVERSE TRANSCRIPTASE"/>
    <property type="match status" value="1"/>
</dbReference>
<accession>H2ANZ6</accession>
<comment type="function">
    <text evidence="13">Telomerase is a ribonucleoprotein enzyme essential for the replication of chromosome termini in most eukaryotes. It elongates telomeres. It is a reverse transcriptase that adds simple sequence repeats to chromosome ends by copying a template sequence within the RNA component of the enzyme.</text>
</comment>
<keyword evidence="5 13" id="KW-0808">Transferase</keyword>
<evidence type="ECO:0000256" key="4">
    <source>
        <dbReference type="ARBA" id="ARBA00022454"/>
    </source>
</evidence>
<dbReference type="KEGG" id="kaf:KAFR_0A06610"/>
<dbReference type="Proteomes" id="UP000005220">
    <property type="component" value="Chromosome 1"/>
</dbReference>
<dbReference type="InterPro" id="IPR021891">
    <property type="entry name" value="Telomerase_RBD"/>
</dbReference>
<evidence type="ECO:0000256" key="10">
    <source>
        <dbReference type="ARBA" id="ARBA00022918"/>
    </source>
</evidence>
<dbReference type="GO" id="GO:0042162">
    <property type="term" value="F:telomeric DNA binding"/>
    <property type="evidence" value="ECO:0007669"/>
    <property type="project" value="EnsemblFungi"/>
</dbReference>
<comment type="similarity">
    <text evidence="1 13">Belongs to the reverse transcriptase family. Telomerase subfamily.</text>
</comment>
<dbReference type="GO" id="GO:0046872">
    <property type="term" value="F:metal ion binding"/>
    <property type="evidence" value="ECO:0007669"/>
    <property type="project" value="UniProtKB-KW"/>
</dbReference>
<evidence type="ECO:0000256" key="3">
    <source>
        <dbReference type="ARBA" id="ARBA00016182"/>
    </source>
</evidence>
<evidence type="ECO:0000256" key="12">
    <source>
        <dbReference type="ARBA" id="ARBA00048173"/>
    </source>
</evidence>
<proteinExistence type="inferred from homology"/>
<sequence>MKLLLDFFHDELFSNTEHIKLQHRVYKEFEHLVTSCFVIQNSNLIEIPQFSYRLSHKESIEKCIVFLIQNKLFNNVLCYGYDLGKGNQVNKILHCNSTNGNALDIKGPVWELLGNIIGREKFINLLINCSVFQHNRGTFIQIIGNKFNRPYSIASELQKERSEKVTFPVTFTNKSFLHKRSHASPKFNFLAPDDKIGALRSSIFALNQTKLSKELKKGVDKILNRILKNNCKNINYYIILRKICSKNEIERHSHLDFQIAKENVLKMVILVLEKLIPQEAYGSKRNKSVIFSKIPLLLSLPLNGSLPAETIFENVRSRNLYWLTGKQHDFSLKTHLRTCMMFKQFLLWLFRNLIPRIIIRFFYCTEVSSSLNIIYFTHDQWKKLTRPFLDQYMQRYLKENTLCRNHSSYIFSHYNHSRLRIVPKKAKGEFRIIAVQTKGSDYEEHTKYKANHKNFVLPVQQVLQYLRNKRKTMFPKVYSSSQIPTYISSFKKTLLLKYKTVPMLYFIKFDIASCYDSILRKKLISILQRLMKHENGFFIRSCTVCNIKSKSLRTNYYVNEAPRLGKDEIYVDNIWTRYLSCDDIFNILQTELLNTALWYGDKCYLRKDGLSQGASLSALLVDIFYDDLLENYEAFKTKSGQETLILKLADDFLVISTDRYQIADINALSLIGFEEYNAHTKAEKNMTSDSSSQEIATIQFCALHISIKSLEVWKHLDYLNVTVINSKSTAKIFAQLQTIFEMRLSFNTLSDEINSAETILLQITHISRNIAEIFLTSFKERMPNLGTFNKFLESLIASVVTHSKISDNRDIFEDNARFIITSTFFKTLLTSPSSSKNMITHLGGHLELGLEWNPTKIVKNDET</sequence>
<evidence type="ECO:0000256" key="7">
    <source>
        <dbReference type="ARBA" id="ARBA00022723"/>
    </source>
</evidence>